<feature type="binding site" evidence="8">
    <location>
        <position position="685"/>
    </location>
    <ligand>
        <name>ATP</name>
        <dbReference type="ChEBI" id="CHEBI:30616"/>
    </ligand>
</feature>
<dbReference type="Pfam" id="PF08264">
    <property type="entry name" value="Anticodon_1"/>
    <property type="match status" value="1"/>
</dbReference>
<comment type="catalytic activity">
    <reaction evidence="7 8">
        <text>tRNA(Ile) + L-isoleucine + ATP = L-isoleucyl-tRNA(Ile) + AMP + diphosphate</text>
        <dbReference type="Rhea" id="RHEA:11060"/>
        <dbReference type="Rhea" id="RHEA-COMP:9666"/>
        <dbReference type="Rhea" id="RHEA-COMP:9695"/>
        <dbReference type="ChEBI" id="CHEBI:30616"/>
        <dbReference type="ChEBI" id="CHEBI:33019"/>
        <dbReference type="ChEBI" id="CHEBI:58045"/>
        <dbReference type="ChEBI" id="CHEBI:78442"/>
        <dbReference type="ChEBI" id="CHEBI:78528"/>
        <dbReference type="ChEBI" id="CHEBI:456215"/>
        <dbReference type="EC" id="6.1.1.5"/>
    </reaction>
</comment>
<keyword evidence="8" id="KW-0479">Metal-binding</keyword>
<evidence type="ECO:0000256" key="5">
    <source>
        <dbReference type="ARBA" id="ARBA00023146"/>
    </source>
</evidence>
<dbReference type="CDD" id="cd07961">
    <property type="entry name" value="Anticodon_Ia_Ile_ABEc"/>
    <property type="match status" value="1"/>
</dbReference>
<evidence type="ECO:0000256" key="4">
    <source>
        <dbReference type="ARBA" id="ARBA00022917"/>
    </source>
</evidence>
<dbReference type="EMBL" id="JBHUPC010000013">
    <property type="protein sequence ID" value="MFD2892126.1"/>
    <property type="molecule type" value="Genomic_DNA"/>
</dbReference>
<dbReference type="InterPro" id="IPR009008">
    <property type="entry name" value="Val/Leu/Ile-tRNA-synth_edit"/>
</dbReference>
<dbReference type="PRINTS" id="PR00984">
    <property type="entry name" value="TRNASYNTHILE"/>
</dbReference>
<dbReference type="InterPro" id="IPR014729">
    <property type="entry name" value="Rossmann-like_a/b/a_fold"/>
</dbReference>
<keyword evidence="12" id="KW-1185">Reference proteome</keyword>
<dbReference type="InterPro" id="IPR002300">
    <property type="entry name" value="aa-tRNA-synth_Ia"/>
</dbReference>
<proteinExistence type="inferred from homology"/>
<evidence type="ECO:0000313" key="12">
    <source>
        <dbReference type="Proteomes" id="UP001597534"/>
    </source>
</evidence>
<dbReference type="GO" id="GO:0004822">
    <property type="term" value="F:isoleucine-tRNA ligase activity"/>
    <property type="evidence" value="ECO:0007669"/>
    <property type="project" value="UniProtKB-EC"/>
</dbReference>
<dbReference type="Gene3D" id="3.40.50.620">
    <property type="entry name" value="HUPs"/>
    <property type="match status" value="2"/>
</dbReference>
<evidence type="ECO:0000256" key="8">
    <source>
        <dbReference type="HAMAP-Rule" id="MF_02003"/>
    </source>
</evidence>
<comment type="subunit">
    <text evidence="8">Monomer.</text>
</comment>
<feature type="short sequence motif" description="'HIGH' region" evidence="8">
    <location>
        <begin position="50"/>
        <end position="60"/>
    </location>
</feature>
<comment type="subcellular location">
    <subcellularLocation>
        <location evidence="8">Cytoplasm</location>
    </subcellularLocation>
</comment>
<dbReference type="InterPro" id="IPR023586">
    <property type="entry name" value="Ile-tRNA-ligase_type2"/>
</dbReference>
<accession>A0ABW5YM36</accession>
<dbReference type="InterPro" id="IPR013155">
    <property type="entry name" value="M/V/L/I-tRNA-synth_anticd-bd"/>
</dbReference>
<dbReference type="Gene3D" id="3.30.720.200">
    <property type="match status" value="1"/>
</dbReference>
<evidence type="ECO:0000259" key="10">
    <source>
        <dbReference type="Pfam" id="PF08264"/>
    </source>
</evidence>
<keyword evidence="8" id="KW-0963">Cytoplasm</keyword>
<reference evidence="12" key="1">
    <citation type="journal article" date="2019" name="Int. J. Syst. Evol. Microbiol.">
        <title>The Global Catalogue of Microorganisms (GCM) 10K type strain sequencing project: providing services to taxonomists for standard genome sequencing and annotation.</title>
        <authorList>
            <consortium name="The Broad Institute Genomics Platform"/>
            <consortium name="The Broad Institute Genome Sequencing Center for Infectious Disease"/>
            <person name="Wu L."/>
            <person name="Ma J."/>
        </authorList>
    </citation>
    <scope>NUCLEOTIDE SEQUENCE [LARGE SCALE GENOMIC DNA]</scope>
    <source>
        <strain evidence="12">KCTC 22671</strain>
    </source>
</reference>
<dbReference type="PANTHER" id="PTHR42780">
    <property type="entry name" value="SOLEUCYL-TRNA SYNTHETASE"/>
    <property type="match status" value="1"/>
</dbReference>
<protein>
    <recommendedName>
        <fullName evidence="8">Isoleucine--tRNA ligase</fullName>
        <ecNumber evidence="8">6.1.1.5</ecNumber>
    </recommendedName>
    <alternativeName>
        <fullName evidence="8">Isoleucyl-tRNA synthetase</fullName>
        <shortName evidence="8">IleRS</shortName>
    </alternativeName>
</protein>
<dbReference type="InterPro" id="IPR009080">
    <property type="entry name" value="tRNAsynth_Ia_anticodon-bd"/>
</dbReference>
<evidence type="ECO:0000256" key="6">
    <source>
        <dbReference type="ARBA" id="ARBA00025217"/>
    </source>
</evidence>
<keyword evidence="3 8" id="KW-0067">ATP-binding</keyword>
<dbReference type="SUPFAM" id="SSF47323">
    <property type="entry name" value="Anticodon-binding domain of a subclass of class I aminoacyl-tRNA synthetases"/>
    <property type="match status" value="2"/>
</dbReference>
<dbReference type="HAMAP" id="MF_02003">
    <property type="entry name" value="Ile_tRNA_synth_type2"/>
    <property type="match status" value="1"/>
</dbReference>
<organism evidence="11 12">
    <name type="scientific">Flavobacterium chuncheonense</name>
    <dbReference type="NCBI Taxonomy" id="2026653"/>
    <lineage>
        <taxon>Bacteria</taxon>
        <taxon>Pseudomonadati</taxon>
        <taxon>Bacteroidota</taxon>
        <taxon>Flavobacteriia</taxon>
        <taxon>Flavobacteriales</taxon>
        <taxon>Flavobacteriaceae</taxon>
        <taxon>Flavobacterium</taxon>
    </lineage>
</organism>
<dbReference type="Proteomes" id="UP001597534">
    <property type="component" value="Unassembled WGS sequence"/>
</dbReference>
<evidence type="ECO:0000256" key="3">
    <source>
        <dbReference type="ARBA" id="ARBA00022840"/>
    </source>
</evidence>
<feature type="domain" description="Methionyl/Valyl/Leucyl/Isoleucyl-tRNA synthetase anticodon-binding" evidence="10">
    <location>
        <begin position="769"/>
        <end position="920"/>
    </location>
</feature>
<evidence type="ECO:0000256" key="1">
    <source>
        <dbReference type="ARBA" id="ARBA00022598"/>
    </source>
</evidence>
<dbReference type="CDD" id="cd00818">
    <property type="entry name" value="IleRS_core"/>
    <property type="match status" value="1"/>
</dbReference>
<sequence length="1133" mass="129235">MSAKFTEYKGLNLPTVASEVLDFWKKENIFEKSVTTREGNQPYVFFEGPPSANGLPGIHHVMARAIKDIFCRYKTQKGYQVKRKAGWDTHGLPVELGTEKELGITKEDIGTKISVAEYNEACKRTVMRYTDVWNDLTEKMGYWVDMEDPYVTYKSKYMESVWWLLKQIYSKDLMYKGYTIQPYSPKAGTGLSSHEVNQPGSYRDVTDTTIVTQFKAIESTLPSFLQGFGTVHFLAWTTTPWTLPSNTALTVGPKIDYVLVKTFNQYTFEPINVVLAKNLVGKQFGGKYFVAESEEDFTNYKAEDKKIPYQILTEAKGADLVGIKYEQLLPFTLPYQTPENAFRVISGDFVTTEDGTGIVHTAPTFGADDAKVAKEATPEVPPMLVLDENGNPVPLVDLQGKFVSQMGDFAGKYVKNEYYNEGEAPEKSVDVEIAIRLKEENKAFKVEKYVHSYPHCWRTDKPILYYPLDSWFIKITDVKDRMFDLNETINWKPKATGEGRFGNWLKNANDWNLSRSRYWGIPLPIWRTEDGTEEVIMGSVEELYNAIEKAIAAGFMNENPYKGFEIGNMDEANYELVDLHKNVVDNIILVSNSGKPMKRETDLIDVWFDSGSMPYAQWHYPFENKEKIEGNQDFPADFIAEGVDQTRGWFYTLHAIGTLVFDKVAYKNVVSNGLVLDKNGQKMSKRLGNAVDPFETLKEYGPDATRWYMIANANPWDNLKFDIEGVAEVRRKFFGTLYNTYSFFALYANIDGFKYAEAEIPLEERPEIDRWILSELNTLIKDVDAFYAEYEPTKAARAISDFVQENLSNWYVRLCRRRFWKGDYAQDKIAAYQTLYTCLVTVAKLGAPIAPFFMEKLYKDLTQATHTESFESVHLAEFPKYVENFVNKSLESKMLKAQTVSSLVLSLRKKEMIKVRQPLQRVMIPVLDKDFKAEIEAISDLIKAEVNVKEIELLEDASGVLVKQIKPNFKALGPRFGKDMGLISKEIQCFSQEQINALEKQGELTLDISGKSINLTIADVEISSQDIPGWLVANANGITVALDITITDELRNEGIARELVNRIQNIRKDSGFEVTDKIRVQLQKEAIIEQAVQANEDYIKSETLTNELIFVDNIENGTEIEFDELQTKVLISK</sequence>
<dbReference type="NCBIfam" id="TIGR00392">
    <property type="entry name" value="ileS"/>
    <property type="match status" value="1"/>
</dbReference>
<keyword evidence="4 8" id="KW-0648">Protein biosynthesis</keyword>
<dbReference type="RefSeq" id="WP_379811757.1">
    <property type="nucleotide sequence ID" value="NZ_JBHUPC010000013.1"/>
</dbReference>
<name>A0ABW5YM36_9FLAO</name>
<dbReference type="SUPFAM" id="SSF52374">
    <property type="entry name" value="Nucleotidylyl transferase"/>
    <property type="match status" value="1"/>
</dbReference>
<comment type="similarity">
    <text evidence="8">Belongs to the class-I aminoacyl-tRNA synthetase family. IleS type 2 subfamily.</text>
</comment>
<feature type="domain" description="Aminoacyl-tRNA synthetase class Ia" evidence="9">
    <location>
        <begin position="20"/>
        <end position="720"/>
    </location>
</feature>
<dbReference type="Pfam" id="PF19302">
    <property type="entry name" value="DUF5915"/>
    <property type="match status" value="1"/>
</dbReference>
<dbReference type="InterPro" id="IPR002301">
    <property type="entry name" value="Ile-tRNA-ligase"/>
</dbReference>
<evidence type="ECO:0000259" key="9">
    <source>
        <dbReference type="Pfam" id="PF00133"/>
    </source>
</evidence>
<dbReference type="SUPFAM" id="SSF50677">
    <property type="entry name" value="ValRS/IleRS/LeuRS editing domain"/>
    <property type="match status" value="1"/>
</dbReference>
<evidence type="ECO:0000256" key="2">
    <source>
        <dbReference type="ARBA" id="ARBA00022741"/>
    </source>
</evidence>
<dbReference type="Pfam" id="PF00133">
    <property type="entry name" value="tRNA-synt_1"/>
    <property type="match status" value="1"/>
</dbReference>
<dbReference type="Gene3D" id="1.10.730.10">
    <property type="entry name" value="Isoleucyl-tRNA Synthetase, Domain 1"/>
    <property type="match status" value="1"/>
</dbReference>
<feature type="short sequence motif" description="'KMSKS' region" evidence="8">
    <location>
        <begin position="682"/>
        <end position="686"/>
    </location>
</feature>
<evidence type="ECO:0000313" key="11">
    <source>
        <dbReference type="EMBL" id="MFD2892126.1"/>
    </source>
</evidence>
<keyword evidence="1 8" id="KW-0436">Ligase</keyword>
<comment type="function">
    <text evidence="6 8">Catalyzes the attachment of isoleucine to tRNA(Ile). As IleRS can inadvertently accommodate and process structurally similar amino acids such as valine, to avoid such errors it has two additional distinct tRNA(Ile)-dependent editing activities. One activity is designated as 'pretransfer' editing and involves the hydrolysis of activated Val-AMP. The other activity is designated 'posttransfer' editing and involves deacylation of mischarged Val-tRNA(Ile).</text>
</comment>
<comment type="cofactor">
    <cofactor evidence="8">
        <name>Zn(2+)</name>
        <dbReference type="ChEBI" id="CHEBI:29105"/>
    </cofactor>
</comment>
<dbReference type="PANTHER" id="PTHR42780:SF1">
    <property type="entry name" value="ISOLEUCINE--TRNA LIGASE, CYTOPLASMIC"/>
    <property type="match status" value="1"/>
</dbReference>
<gene>
    <name evidence="8 11" type="primary">ileS</name>
    <name evidence="11" type="ORF">ACFS5J_08900</name>
</gene>
<comment type="domain">
    <text evidence="8">IleRS has two distinct active sites: one for aminoacylation and one for editing. The misactivated valine is translocated from the active site to the editing site, which sterically excludes the correctly activated isoleucine. The single editing site contains two valyl binding pockets, one specific for each substrate (Val-AMP or Val-tRNA(Ile)).</text>
</comment>
<keyword evidence="8" id="KW-0862">Zinc</keyword>
<keyword evidence="2 8" id="KW-0547">Nucleotide-binding</keyword>
<keyword evidence="5 8" id="KW-0030">Aminoacyl-tRNA synthetase</keyword>
<evidence type="ECO:0000256" key="7">
    <source>
        <dbReference type="ARBA" id="ARBA00048359"/>
    </source>
</evidence>
<dbReference type="EC" id="6.1.1.5" evidence="8"/>
<comment type="caution">
    <text evidence="11">The sequence shown here is derived from an EMBL/GenBank/DDBJ whole genome shotgun (WGS) entry which is preliminary data.</text>
</comment>
<dbReference type="InterPro" id="IPR033709">
    <property type="entry name" value="Anticodon_Ile_ABEc"/>
</dbReference>